<accession>A0A6G1G3J9</accession>
<gene>
    <name evidence="1 3" type="ORF">P152DRAFT_458395</name>
</gene>
<dbReference type="PANTHER" id="PTHR28180">
    <property type="entry name" value="CONSERVED MITOCHONDRIAL PROTEIN-RELATED"/>
    <property type="match status" value="1"/>
</dbReference>
<protein>
    <recommendedName>
        <fullName evidence="4">Carboxymuconolactone decarboxylase-like domain-containing protein</fullName>
    </recommendedName>
</protein>
<dbReference type="GeneID" id="54420022"/>
<reference evidence="3" key="3">
    <citation type="submission" date="2025-04" db="UniProtKB">
        <authorList>
            <consortium name="RefSeq"/>
        </authorList>
    </citation>
    <scope>IDENTIFICATION</scope>
    <source>
        <strain evidence="3">CBS 781.70</strain>
    </source>
</reference>
<reference evidence="1 3" key="1">
    <citation type="submission" date="2020-01" db="EMBL/GenBank/DDBJ databases">
        <authorList>
            <consortium name="DOE Joint Genome Institute"/>
            <person name="Haridas S."/>
            <person name="Albert R."/>
            <person name="Binder M."/>
            <person name="Bloem J."/>
            <person name="Labutti K."/>
            <person name="Salamov A."/>
            <person name="Andreopoulos B."/>
            <person name="Baker S.E."/>
            <person name="Barry K."/>
            <person name="Bills G."/>
            <person name="Bluhm B.H."/>
            <person name="Cannon C."/>
            <person name="Castanera R."/>
            <person name="Culley D.E."/>
            <person name="Daum C."/>
            <person name="Ezra D."/>
            <person name="Gonzalez J.B."/>
            <person name="Henrissat B."/>
            <person name="Kuo A."/>
            <person name="Liang C."/>
            <person name="Lipzen A."/>
            <person name="Lutzoni F."/>
            <person name="Magnuson J."/>
            <person name="Mondo S."/>
            <person name="Nolan M."/>
            <person name="Ohm R."/>
            <person name="Pangilinan J."/>
            <person name="Park H.-J."/>
            <person name="Ramirez L."/>
            <person name="Alfaro M."/>
            <person name="Sun H."/>
            <person name="Tritt A."/>
            <person name="Yoshinaga Y."/>
            <person name="Zwiers L.-H."/>
            <person name="Turgeon B.G."/>
            <person name="Goodwin S.B."/>
            <person name="Spatafora J.W."/>
            <person name="Crous P.W."/>
            <person name="Grigoriev I.V."/>
        </authorList>
    </citation>
    <scope>NUCLEOTIDE SEQUENCE</scope>
    <source>
        <strain evidence="1 3">CBS 781.70</strain>
    </source>
</reference>
<evidence type="ECO:0000313" key="3">
    <source>
        <dbReference type="RefSeq" id="XP_033534193.1"/>
    </source>
</evidence>
<proteinExistence type="predicted"/>
<dbReference type="Gene3D" id="1.20.1290.10">
    <property type="entry name" value="AhpD-like"/>
    <property type="match status" value="1"/>
</dbReference>
<dbReference type="InterPro" id="IPR029032">
    <property type="entry name" value="AhpD-like"/>
</dbReference>
<evidence type="ECO:0008006" key="4">
    <source>
        <dbReference type="Google" id="ProtNLM"/>
    </source>
</evidence>
<dbReference type="InterPro" id="IPR052999">
    <property type="entry name" value="PTS1_Protein"/>
</dbReference>
<dbReference type="AlphaFoldDB" id="A0A6G1G3J9"/>
<name>A0A6G1G3J9_9PEZI</name>
<organism evidence="1">
    <name type="scientific">Eremomyces bilateralis CBS 781.70</name>
    <dbReference type="NCBI Taxonomy" id="1392243"/>
    <lineage>
        <taxon>Eukaryota</taxon>
        <taxon>Fungi</taxon>
        <taxon>Dikarya</taxon>
        <taxon>Ascomycota</taxon>
        <taxon>Pezizomycotina</taxon>
        <taxon>Dothideomycetes</taxon>
        <taxon>Dothideomycetes incertae sedis</taxon>
        <taxon>Eremomycetales</taxon>
        <taxon>Eremomycetaceae</taxon>
        <taxon>Eremomyces</taxon>
    </lineage>
</organism>
<dbReference type="RefSeq" id="XP_033534193.1">
    <property type="nucleotide sequence ID" value="XM_033679452.1"/>
</dbReference>
<dbReference type="EMBL" id="ML975157">
    <property type="protein sequence ID" value="KAF1812562.1"/>
    <property type="molecule type" value="Genomic_DNA"/>
</dbReference>
<dbReference type="SUPFAM" id="SSF69118">
    <property type="entry name" value="AhpD-like"/>
    <property type="match status" value="1"/>
</dbReference>
<keyword evidence="2" id="KW-1185">Reference proteome</keyword>
<dbReference type="Proteomes" id="UP000504638">
    <property type="component" value="Unplaced"/>
</dbReference>
<dbReference type="OrthoDB" id="3707757at2759"/>
<sequence>MSDFDSKYVTTNNRPGAPQYDDAFVNSLKEDMLSEAPDLALIADAVLSSCAIGAHRADFVPRLLDAALQTIHQDIEKSKVCFEQFRAVVMICWPFIGIPWCVPACLGMVNVLEKYNLLSIAYGRAQPPLSDAHIAMGQELQQRTYANVQNSEVQAMLQNCFADFTLTTWGVVFGYSLAETTNRGIFEAHQSQLILAASIASSGATRQARSHMTGALGLGLSVAAAKAILKAAKRLNEWNGVEISDIDAGELNRQMEAAQAAK</sequence>
<reference evidence="3" key="2">
    <citation type="submission" date="2020-04" db="EMBL/GenBank/DDBJ databases">
        <authorList>
            <consortium name="NCBI Genome Project"/>
        </authorList>
    </citation>
    <scope>NUCLEOTIDE SEQUENCE</scope>
    <source>
        <strain evidence="3">CBS 781.70</strain>
    </source>
</reference>
<evidence type="ECO:0000313" key="2">
    <source>
        <dbReference type="Proteomes" id="UP000504638"/>
    </source>
</evidence>
<evidence type="ECO:0000313" key="1">
    <source>
        <dbReference type="EMBL" id="KAF1812562.1"/>
    </source>
</evidence>